<dbReference type="InterPro" id="IPR019410">
    <property type="entry name" value="Methyltransf_16"/>
</dbReference>
<dbReference type="EMBL" id="HBHX01046470">
    <property type="protein sequence ID" value="CAE0125738.1"/>
    <property type="molecule type" value="Transcribed_RNA"/>
</dbReference>
<name>A0A7S3F426_9EUKA</name>
<dbReference type="Gene3D" id="3.40.50.150">
    <property type="entry name" value="Vaccinia Virus protein VP39"/>
    <property type="match status" value="1"/>
</dbReference>
<sequence>MQELKRRVDALFTSATGRVGPTHADLAAFVARLHSTANALLRERFPQEAASSVGGEPVPAPSKRQRLESVVCSGSWARKYESVAELESVRGQDAVYEDVTILVDEAGTLTLELRQFVEHFWCSGCRLWDSAVALARWLHANPERVRGKSVLEVGCGVAPVPGLVAALSAVSVRLTDTEANLLATTRHNVARASHLLPTDALPLVAELNWGDEPASLAEQHGQHDVLLGSDLIYSSGASAPLAAAASALVRPGGQLIISYPSGES</sequence>
<protein>
    <recommendedName>
        <fullName evidence="2">Calmodulin-lysine N-methyltransferase</fullName>
    </recommendedName>
</protein>
<evidence type="ECO:0000313" key="1">
    <source>
        <dbReference type="EMBL" id="CAE0125738.1"/>
    </source>
</evidence>
<reference evidence="1" key="1">
    <citation type="submission" date="2021-01" db="EMBL/GenBank/DDBJ databases">
        <authorList>
            <person name="Corre E."/>
            <person name="Pelletier E."/>
            <person name="Niang G."/>
            <person name="Scheremetjew M."/>
            <person name="Finn R."/>
            <person name="Kale V."/>
            <person name="Holt S."/>
            <person name="Cochrane G."/>
            <person name="Meng A."/>
            <person name="Brown T."/>
            <person name="Cohen L."/>
        </authorList>
    </citation>
    <scope>NUCLEOTIDE SEQUENCE</scope>
    <source>
        <strain evidence="1">CCMP281</strain>
    </source>
</reference>
<dbReference type="Pfam" id="PF10294">
    <property type="entry name" value="Methyltransf_16"/>
    <property type="match status" value="1"/>
</dbReference>
<organism evidence="1">
    <name type="scientific">Haptolina ericina</name>
    <dbReference type="NCBI Taxonomy" id="156174"/>
    <lineage>
        <taxon>Eukaryota</taxon>
        <taxon>Haptista</taxon>
        <taxon>Haptophyta</taxon>
        <taxon>Prymnesiophyceae</taxon>
        <taxon>Prymnesiales</taxon>
        <taxon>Prymnesiaceae</taxon>
        <taxon>Haptolina</taxon>
    </lineage>
</organism>
<gene>
    <name evidence="1" type="ORF">HERI1096_LOCUS25722</name>
</gene>
<evidence type="ECO:0008006" key="2">
    <source>
        <dbReference type="Google" id="ProtNLM"/>
    </source>
</evidence>
<dbReference type="SUPFAM" id="SSF53335">
    <property type="entry name" value="S-adenosyl-L-methionine-dependent methyltransferases"/>
    <property type="match status" value="1"/>
</dbReference>
<accession>A0A7S3F426</accession>
<dbReference type="AlphaFoldDB" id="A0A7S3F426"/>
<proteinExistence type="predicted"/>
<dbReference type="PANTHER" id="PTHR14614">
    <property type="entry name" value="HEPATOCELLULAR CARCINOMA-ASSOCIATED ANTIGEN"/>
    <property type="match status" value="1"/>
</dbReference>
<dbReference type="InterPro" id="IPR029063">
    <property type="entry name" value="SAM-dependent_MTases_sf"/>
</dbReference>